<dbReference type="PROSITE" id="PS00092">
    <property type="entry name" value="N6_MTASE"/>
    <property type="match status" value="1"/>
</dbReference>
<keyword evidence="4" id="KW-0808">Transferase</keyword>
<evidence type="ECO:0000313" key="5">
    <source>
        <dbReference type="Proteomes" id="UP000198662"/>
    </source>
</evidence>
<dbReference type="GO" id="GO:0008170">
    <property type="term" value="F:N-methyltransferase activity"/>
    <property type="evidence" value="ECO:0007669"/>
    <property type="project" value="InterPro"/>
</dbReference>
<feature type="compositionally biased region" description="Basic and acidic residues" evidence="2">
    <location>
        <begin position="240"/>
        <end position="252"/>
    </location>
</feature>
<proteinExistence type="predicted"/>
<dbReference type="InterPro" id="IPR029063">
    <property type="entry name" value="SAM-dependent_MTases_sf"/>
</dbReference>
<feature type="region of interest" description="Disordered" evidence="2">
    <location>
        <begin position="240"/>
        <end position="288"/>
    </location>
</feature>
<reference evidence="5" key="1">
    <citation type="submission" date="2016-10" db="EMBL/GenBank/DDBJ databases">
        <authorList>
            <person name="Varghese N."/>
            <person name="Submissions S."/>
        </authorList>
    </citation>
    <scope>NUCLEOTIDE SEQUENCE [LARGE SCALE GENOMIC DNA]</scope>
    <source>
        <strain evidence="5">CGMCC 4.3147</strain>
    </source>
</reference>
<organism evidence="4 5">
    <name type="scientific">Glycomyces sambucus</name>
    <dbReference type="NCBI Taxonomy" id="380244"/>
    <lineage>
        <taxon>Bacteria</taxon>
        <taxon>Bacillati</taxon>
        <taxon>Actinomycetota</taxon>
        <taxon>Actinomycetes</taxon>
        <taxon>Glycomycetales</taxon>
        <taxon>Glycomycetaceae</taxon>
        <taxon>Glycomyces</taxon>
    </lineage>
</organism>
<dbReference type="EMBL" id="FNGF01000005">
    <property type="protein sequence ID" value="SDL36276.1"/>
    <property type="molecule type" value="Genomic_DNA"/>
</dbReference>
<dbReference type="InterPro" id="IPR052916">
    <property type="entry name" value="Type-I_RE_MTase_Subunit"/>
</dbReference>
<dbReference type="InterPro" id="IPR003356">
    <property type="entry name" value="DNA_methylase_A-5"/>
</dbReference>
<protein>
    <submittedName>
        <fullName evidence="4">N-6 DNA Methylase</fullName>
    </submittedName>
</protein>
<dbReference type="STRING" id="380244.SAMN05216298_3614"/>
<evidence type="ECO:0000313" key="4">
    <source>
        <dbReference type="EMBL" id="SDL36276.1"/>
    </source>
</evidence>
<accession>A0A1G9JGF6</accession>
<evidence type="ECO:0000256" key="1">
    <source>
        <dbReference type="ARBA" id="ARBA00022747"/>
    </source>
</evidence>
<feature type="region of interest" description="Disordered" evidence="2">
    <location>
        <begin position="100"/>
        <end position="136"/>
    </location>
</feature>
<feature type="domain" description="DNA methylase adenine-specific" evidence="3">
    <location>
        <begin position="289"/>
        <end position="398"/>
    </location>
</feature>
<dbReference type="PANTHER" id="PTHR42998:SF1">
    <property type="entry name" value="TYPE I RESTRICTION ENZYME HINDI METHYLASE SUBUNIT"/>
    <property type="match status" value="1"/>
</dbReference>
<dbReference type="GO" id="GO:0003677">
    <property type="term" value="F:DNA binding"/>
    <property type="evidence" value="ECO:0007669"/>
    <property type="project" value="InterPro"/>
</dbReference>
<dbReference type="SUPFAM" id="SSF53335">
    <property type="entry name" value="S-adenosyl-L-methionine-dependent methyltransferases"/>
    <property type="match status" value="1"/>
</dbReference>
<evidence type="ECO:0000256" key="2">
    <source>
        <dbReference type="SAM" id="MobiDB-lite"/>
    </source>
</evidence>
<sequence>MTTRDAGPGETITLTDLARLAAVGRNAVSNWRRREPDFPAPVDDSPRRPRFSLSALESWAEAHGRELHVTGADRLWFRLSSAHATAEAALEEVAAAFDKDTVSGDPAGSGTGAEGPTTTPANTEDDRGKGRNASPAHPDLVAEVQALAAQTPASDLFEFFIERAREAAGTGVPPGIAPLASIAAAVSGDRADLRVFDPACDEGDLLAAVTAKAGPFAALGGQDLSAARAKIAERRIRLLDARMRSEPTKDESSAATTEPPQEANGPKPSPRTTDPEERPTTPSQSTSLAEVAVHVGDSLLTPLPANRYDLVVCDPPFNLKDWGYDQLPDGADPRLAYGTPPRTEPELAWALHCAALLDAGGYAVVRMPAQVAHRRSGRRIRSELLRWGALRAVVDHPEAKAHIWVLAPRGETTQLLVSNGRDFADAWAAFTAAPDAPLATADSATVPLMRLWDEDVDVSPAVYLTSTSGGAEDIGDAAAALSARLNEIAGTNLPNFRTGPERSAPETSLGDLERDGHLVVAPGGGEADEVRCVIVDPIGEPPVRIGVRRDATETQWTITCEPTVDLGWIAAALSARLPAASKRTATGAKRRILSVKIPRLTLDDQQRRGAAFARLEELRTALTAAGRQAEALAAEAAAGLVSGAVTAED</sequence>
<dbReference type="Proteomes" id="UP000198662">
    <property type="component" value="Unassembled WGS sequence"/>
</dbReference>
<dbReference type="GO" id="GO:0009307">
    <property type="term" value="P:DNA restriction-modification system"/>
    <property type="evidence" value="ECO:0007669"/>
    <property type="project" value="UniProtKB-KW"/>
</dbReference>
<dbReference type="OrthoDB" id="9784823at2"/>
<keyword evidence="4" id="KW-0489">Methyltransferase</keyword>
<dbReference type="GO" id="GO:0032259">
    <property type="term" value="P:methylation"/>
    <property type="evidence" value="ECO:0007669"/>
    <property type="project" value="UniProtKB-KW"/>
</dbReference>
<name>A0A1G9JGF6_9ACTN</name>
<dbReference type="Pfam" id="PF02384">
    <property type="entry name" value="N6_Mtase"/>
    <property type="match status" value="1"/>
</dbReference>
<keyword evidence="1" id="KW-0680">Restriction system</keyword>
<gene>
    <name evidence="4" type="ORF">SAMN05216298_3614</name>
</gene>
<dbReference type="PRINTS" id="PR00507">
    <property type="entry name" value="N12N6MTFRASE"/>
</dbReference>
<dbReference type="InterPro" id="IPR002052">
    <property type="entry name" value="DNA_methylase_N6_adenine_CS"/>
</dbReference>
<dbReference type="PANTHER" id="PTHR42998">
    <property type="entry name" value="TYPE I RESTRICTION ENZYME HINDVIIP M PROTEIN-RELATED"/>
    <property type="match status" value="1"/>
</dbReference>
<dbReference type="Gene3D" id="3.40.50.150">
    <property type="entry name" value="Vaccinia Virus protein VP39"/>
    <property type="match status" value="1"/>
</dbReference>
<evidence type="ECO:0000259" key="3">
    <source>
        <dbReference type="Pfam" id="PF02384"/>
    </source>
</evidence>
<dbReference type="RefSeq" id="WP_091052186.1">
    <property type="nucleotide sequence ID" value="NZ_FNGF01000005.1"/>
</dbReference>
<dbReference type="AlphaFoldDB" id="A0A1G9JGF6"/>
<keyword evidence="5" id="KW-1185">Reference proteome</keyword>